<dbReference type="CDD" id="cd06170">
    <property type="entry name" value="LuxR_C_like"/>
    <property type="match status" value="1"/>
</dbReference>
<dbReference type="InterPro" id="IPR036388">
    <property type="entry name" value="WH-like_DNA-bd_sf"/>
</dbReference>
<feature type="domain" description="HTH luxR-type" evidence="2">
    <location>
        <begin position="4"/>
        <end position="69"/>
    </location>
</feature>
<evidence type="ECO:0000313" key="3">
    <source>
        <dbReference type="EMBL" id="GHI53874.1"/>
    </source>
</evidence>
<comment type="caution">
    <text evidence="3">The sequence shown here is derived from an EMBL/GenBank/DDBJ whole genome shotgun (WGS) entry which is preliminary data.</text>
</comment>
<dbReference type="InterPro" id="IPR016032">
    <property type="entry name" value="Sig_transdc_resp-reg_C-effctor"/>
</dbReference>
<dbReference type="SMART" id="SM00421">
    <property type="entry name" value="HTH_LUXR"/>
    <property type="match status" value="2"/>
</dbReference>
<dbReference type="PROSITE" id="PS50043">
    <property type="entry name" value="HTH_LUXR_2"/>
    <property type="match status" value="1"/>
</dbReference>
<dbReference type="InterPro" id="IPR000792">
    <property type="entry name" value="Tscrpt_reg_LuxR_C"/>
</dbReference>
<dbReference type="PANTHER" id="PTHR43214">
    <property type="entry name" value="TWO-COMPONENT RESPONSE REGULATOR"/>
    <property type="match status" value="1"/>
</dbReference>
<name>A0ABQ3RDF9_STRRR</name>
<dbReference type="PANTHER" id="PTHR43214:SF42">
    <property type="entry name" value="TRANSCRIPTIONAL REGULATORY PROTEIN DESR"/>
    <property type="match status" value="1"/>
</dbReference>
<evidence type="ECO:0000259" key="2">
    <source>
        <dbReference type="PROSITE" id="PS50043"/>
    </source>
</evidence>
<proteinExistence type="predicted"/>
<gene>
    <name evidence="3" type="ORF">Srubr_37200</name>
</gene>
<dbReference type="Proteomes" id="UP000646738">
    <property type="component" value="Unassembled WGS sequence"/>
</dbReference>
<dbReference type="Pfam" id="PF00196">
    <property type="entry name" value="GerE"/>
    <property type="match status" value="1"/>
</dbReference>
<keyword evidence="4" id="KW-1185">Reference proteome</keyword>
<dbReference type="PROSITE" id="PS00622">
    <property type="entry name" value="HTH_LUXR_1"/>
    <property type="match status" value="1"/>
</dbReference>
<dbReference type="RefSeq" id="WP_229926417.1">
    <property type="nucleotide sequence ID" value="NZ_BNCB01000001.1"/>
</dbReference>
<reference evidence="4" key="1">
    <citation type="submission" date="2023-07" db="EMBL/GenBank/DDBJ databases">
        <title>Whole genome shotgun sequence of Streptomyces achromogenes subsp. rubradiris NBRC 14000.</title>
        <authorList>
            <person name="Komaki H."/>
            <person name="Tamura T."/>
        </authorList>
    </citation>
    <scope>NUCLEOTIDE SEQUENCE [LARGE SCALE GENOMIC DNA]</scope>
    <source>
        <strain evidence="4">NBRC 14000</strain>
    </source>
</reference>
<dbReference type="SUPFAM" id="SSF46894">
    <property type="entry name" value="C-terminal effector domain of the bipartite response regulators"/>
    <property type="match status" value="2"/>
</dbReference>
<sequence length="155" mass="17523">MTTTAATMISLSPRERQVLERLATGDTVAMVGQDLRLSEGTVVSYLRNAKDKLYGVSETEAAVAIGLALEVIARPPLEDPEQLFMPREQRDLVPYIARGMTAEQMAAQLRRPVTDVRADSRDLLSTLNARNRPHLITRSWQFRLLTAEQVIKWYR</sequence>
<keyword evidence="1" id="KW-0238">DNA-binding</keyword>
<accession>A0ABQ3RDF9</accession>
<protein>
    <recommendedName>
        <fullName evidence="2">HTH luxR-type domain-containing protein</fullName>
    </recommendedName>
</protein>
<evidence type="ECO:0000313" key="4">
    <source>
        <dbReference type="Proteomes" id="UP000646738"/>
    </source>
</evidence>
<dbReference type="PRINTS" id="PR00038">
    <property type="entry name" value="HTHLUXR"/>
</dbReference>
<evidence type="ECO:0000256" key="1">
    <source>
        <dbReference type="ARBA" id="ARBA00023125"/>
    </source>
</evidence>
<dbReference type="InterPro" id="IPR039420">
    <property type="entry name" value="WalR-like"/>
</dbReference>
<dbReference type="Gene3D" id="1.10.10.10">
    <property type="entry name" value="Winged helix-like DNA-binding domain superfamily/Winged helix DNA-binding domain"/>
    <property type="match status" value="2"/>
</dbReference>
<organism evidence="3 4">
    <name type="scientific">Streptomyces rubradiris</name>
    <name type="common">Streptomyces achromogenes subsp. rubradiris</name>
    <dbReference type="NCBI Taxonomy" id="285531"/>
    <lineage>
        <taxon>Bacteria</taxon>
        <taxon>Bacillati</taxon>
        <taxon>Actinomycetota</taxon>
        <taxon>Actinomycetes</taxon>
        <taxon>Kitasatosporales</taxon>
        <taxon>Streptomycetaceae</taxon>
        <taxon>Streptomyces</taxon>
    </lineage>
</organism>
<dbReference type="EMBL" id="BNEA01000015">
    <property type="protein sequence ID" value="GHI53874.1"/>
    <property type="molecule type" value="Genomic_DNA"/>
</dbReference>